<dbReference type="AlphaFoldDB" id="A0A5S3XRP3"/>
<proteinExistence type="predicted"/>
<gene>
    <name evidence="2" type="ORF">CWB96_06300</name>
    <name evidence="1" type="ORF">CWB97_13610</name>
</gene>
<protein>
    <recommendedName>
        <fullName evidence="5">Helix-turn-helix domain-containing protein</fullName>
    </recommendedName>
</protein>
<evidence type="ECO:0000313" key="2">
    <source>
        <dbReference type="EMBL" id="TMP60576.1"/>
    </source>
</evidence>
<dbReference type="Pfam" id="PF13565">
    <property type="entry name" value="HTH_32"/>
    <property type="match status" value="1"/>
</dbReference>
<reference evidence="4" key="2">
    <citation type="submission" date="2019-06" db="EMBL/GenBank/DDBJ databases">
        <title>Co-occurence of chitin degradation, pigmentation and bioactivity in marine Pseudoalteromonas.</title>
        <authorList>
            <person name="Sonnenschein E.C."/>
            <person name="Bech P.K."/>
        </authorList>
    </citation>
    <scope>NUCLEOTIDE SEQUENCE [LARGE SCALE GENOMIC DNA]</scope>
    <source>
        <strain evidence="4">S2231</strain>
    </source>
</reference>
<evidence type="ECO:0000313" key="1">
    <source>
        <dbReference type="EMBL" id="TMP41799.1"/>
    </source>
</evidence>
<evidence type="ECO:0000313" key="3">
    <source>
        <dbReference type="Proteomes" id="UP000305730"/>
    </source>
</evidence>
<dbReference type="InterPro" id="IPR009057">
    <property type="entry name" value="Homeodomain-like_sf"/>
</dbReference>
<dbReference type="OrthoDB" id="9774685at2"/>
<accession>A0A5S3XRP3</accession>
<name>A0A5S3XRP3_9GAMM</name>
<comment type="caution">
    <text evidence="2">The sequence shown here is derived from an EMBL/GenBank/DDBJ whole genome shotgun (WGS) entry which is preliminary data.</text>
</comment>
<reference evidence="2 4" key="1">
    <citation type="submission" date="2017-12" db="EMBL/GenBank/DDBJ databases">
        <authorList>
            <person name="Paulsen S."/>
            <person name="Gram L.K."/>
        </authorList>
    </citation>
    <scope>NUCLEOTIDE SEQUENCE [LARGE SCALE GENOMIC DNA]</scope>
    <source>
        <strain evidence="2 4">S2231</strain>
        <strain evidence="1">S2233</strain>
    </source>
</reference>
<sequence length="130" mass="14988">MNGEIQQRLKWIKLYQETNNAGLVCLRCGISRLTLRKWWSRFQKHGVDGLNSLSKRPHSSLNQKLTQEIESQILTLRKSRSLSASRIQSELLRNEHIKLGIATIHKVLHEINHCDLSIEILEANLNTVTP</sequence>
<dbReference type="EMBL" id="PNCK01000047">
    <property type="protein sequence ID" value="TMP41799.1"/>
    <property type="molecule type" value="Genomic_DNA"/>
</dbReference>
<dbReference type="RefSeq" id="WP_138597437.1">
    <property type="nucleotide sequence ID" value="NZ_PNCK01000047.1"/>
</dbReference>
<keyword evidence="3" id="KW-1185">Reference proteome</keyword>
<evidence type="ECO:0000313" key="4">
    <source>
        <dbReference type="Proteomes" id="UP000307706"/>
    </source>
</evidence>
<evidence type="ECO:0008006" key="5">
    <source>
        <dbReference type="Google" id="ProtNLM"/>
    </source>
</evidence>
<dbReference type="EMBL" id="PNCL01000023">
    <property type="protein sequence ID" value="TMP60576.1"/>
    <property type="molecule type" value="Genomic_DNA"/>
</dbReference>
<dbReference type="SUPFAM" id="SSF46689">
    <property type="entry name" value="Homeodomain-like"/>
    <property type="match status" value="1"/>
</dbReference>
<organism evidence="2 4">
    <name type="scientific">Pseudoalteromonas citrea</name>
    <dbReference type="NCBI Taxonomy" id="43655"/>
    <lineage>
        <taxon>Bacteria</taxon>
        <taxon>Pseudomonadati</taxon>
        <taxon>Pseudomonadota</taxon>
        <taxon>Gammaproteobacteria</taxon>
        <taxon>Alteromonadales</taxon>
        <taxon>Pseudoalteromonadaceae</taxon>
        <taxon>Pseudoalteromonas</taxon>
    </lineage>
</organism>
<dbReference type="Proteomes" id="UP000307706">
    <property type="component" value="Unassembled WGS sequence"/>
</dbReference>
<reference evidence="2" key="3">
    <citation type="submission" date="2019-09" db="EMBL/GenBank/DDBJ databases">
        <title>Co-occurence of chitin degradation, pigmentation and bioactivity in marine Pseudoalteromonas.</title>
        <authorList>
            <person name="Sonnenschein E.C."/>
            <person name="Bech P.K."/>
        </authorList>
    </citation>
    <scope>NUCLEOTIDE SEQUENCE</scope>
    <source>
        <strain evidence="2">S2231</strain>
        <strain evidence="1 3">S2233</strain>
    </source>
</reference>
<dbReference type="Proteomes" id="UP000305730">
    <property type="component" value="Unassembled WGS sequence"/>
</dbReference>